<evidence type="ECO:0000313" key="4">
    <source>
        <dbReference type="EMBL" id="CRZ08778.1"/>
    </source>
</evidence>
<keyword evidence="3" id="KW-0732">Signal</keyword>
<feature type="region of interest" description="Disordered" evidence="1">
    <location>
        <begin position="202"/>
        <end position="257"/>
    </location>
</feature>
<organism evidence="4">
    <name type="scientific">Spongospora subterranea</name>
    <dbReference type="NCBI Taxonomy" id="70186"/>
    <lineage>
        <taxon>Eukaryota</taxon>
        <taxon>Sar</taxon>
        <taxon>Rhizaria</taxon>
        <taxon>Endomyxa</taxon>
        <taxon>Phytomyxea</taxon>
        <taxon>Plasmodiophorida</taxon>
        <taxon>Plasmodiophoridae</taxon>
        <taxon>Spongospora</taxon>
    </lineage>
</organism>
<keyword evidence="2" id="KW-0812">Transmembrane</keyword>
<accession>A0A0H5R3Q7</accession>
<dbReference type="AlphaFoldDB" id="A0A0H5R3Q7"/>
<name>A0A0H5R3Q7_9EUKA</name>
<evidence type="ECO:0000256" key="3">
    <source>
        <dbReference type="SAM" id="SignalP"/>
    </source>
</evidence>
<dbReference type="EMBL" id="HACM01008336">
    <property type="protein sequence ID" value="CRZ08778.1"/>
    <property type="molecule type" value="Transcribed_RNA"/>
</dbReference>
<evidence type="ECO:0000256" key="1">
    <source>
        <dbReference type="SAM" id="MobiDB-lite"/>
    </source>
</evidence>
<reference evidence="4" key="1">
    <citation type="submission" date="2015-04" db="EMBL/GenBank/DDBJ databases">
        <title>The genome sequence of the plant pathogenic Rhizarian Plasmodiophora brassicae reveals insights in its biotrophic life cycle and the origin of chitin synthesis.</title>
        <authorList>
            <person name="Schwelm A."/>
            <person name="Fogelqvist J."/>
            <person name="Knaust A."/>
            <person name="Julke S."/>
            <person name="Lilja T."/>
            <person name="Dhandapani V."/>
            <person name="Bonilla-Rosso G."/>
            <person name="Karlsson M."/>
            <person name="Shevchenko A."/>
            <person name="Choi S.R."/>
            <person name="Kim H.G."/>
            <person name="Park J.Y."/>
            <person name="Lim Y.P."/>
            <person name="Ludwig-Muller J."/>
            <person name="Dixelius C."/>
        </authorList>
    </citation>
    <scope>NUCLEOTIDE SEQUENCE</scope>
    <source>
        <tissue evidence="4">Potato root galls</tissue>
    </source>
</reference>
<feature type="transmembrane region" description="Helical" evidence="2">
    <location>
        <begin position="286"/>
        <end position="307"/>
    </location>
</feature>
<protein>
    <submittedName>
        <fullName evidence="4">Uncharacterized protein</fullName>
    </submittedName>
</protein>
<feature type="compositionally biased region" description="Polar residues" evidence="1">
    <location>
        <begin position="239"/>
        <end position="249"/>
    </location>
</feature>
<evidence type="ECO:0000256" key="2">
    <source>
        <dbReference type="SAM" id="Phobius"/>
    </source>
</evidence>
<feature type="compositionally biased region" description="Basic and acidic residues" evidence="1">
    <location>
        <begin position="202"/>
        <end position="223"/>
    </location>
</feature>
<proteinExistence type="predicted"/>
<sequence length="328" mass="36401">MPPAAITSLLYAYMIGVITGIQCAAVTLNEITVSEHDEVLVVDNLKAASSDTSSEDFEKFLKICKQTSLASFNVADWEKCILHDDPSSQDIHSFIQTFVEVVLFLNRANVGWLFVVEARECLSKIYLTRTAESSYRTPKLFNFRNSKLLRTILGSLSSIICMVDFYVRTAMGSISIQYPAFPTCVGSLFKLVALRSFKAPDPKTVEEPVSAPEEKPEPRDPLNERNPLTLDPLKELSPLTPSEPQSVNGREQVEPATQELPELDSRMCGVTIEPITHSEDKNNKSVFLFCGLFVPAIIVLLGSIRYLRRASSSRASVSLDSDSTLQLQ</sequence>
<feature type="signal peptide" evidence="3">
    <location>
        <begin position="1"/>
        <end position="20"/>
    </location>
</feature>
<feature type="chain" id="PRO_5005222960" evidence="3">
    <location>
        <begin position="21"/>
        <end position="328"/>
    </location>
</feature>
<keyword evidence="2" id="KW-0472">Membrane</keyword>
<keyword evidence="2" id="KW-1133">Transmembrane helix</keyword>